<organism evidence="1 2">
    <name type="scientific">Phytohabitans aurantiacus</name>
    <dbReference type="NCBI Taxonomy" id="3016789"/>
    <lineage>
        <taxon>Bacteria</taxon>
        <taxon>Bacillati</taxon>
        <taxon>Actinomycetota</taxon>
        <taxon>Actinomycetes</taxon>
        <taxon>Micromonosporales</taxon>
        <taxon>Micromonosporaceae</taxon>
    </lineage>
</organism>
<gene>
    <name evidence="1" type="ORF">Pa4123_70930</name>
</gene>
<protein>
    <submittedName>
        <fullName evidence="1">Uncharacterized protein</fullName>
    </submittedName>
</protein>
<sequence length="110" mass="12237">MTDDNPLPRWGYAVFVAGLPYGTLSEADMRWYSHDDKTAFSDTLQVTRLPADIGICVVTDYDVRIACVKVTWKNATAPMMVWPTSVDDGLVAQPFQRRNEGDPTPVCGHC</sequence>
<comment type="caution">
    <text evidence="1">The sequence shown here is derived from an EMBL/GenBank/DDBJ whole genome shotgun (WGS) entry which is preliminary data.</text>
</comment>
<dbReference type="EMBL" id="BSDI01000050">
    <property type="protein sequence ID" value="GLI01816.1"/>
    <property type="molecule type" value="Genomic_DNA"/>
</dbReference>
<proteinExistence type="predicted"/>
<dbReference type="Proteomes" id="UP001144280">
    <property type="component" value="Unassembled WGS sequence"/>
</dbReference>
<name>A0ABQ5R4Y5_9ACTN</name>
<reference evidence="1" key="1">
    <citation type="submission" date="2022-12" db="EMBL/GenBank/DDBJ databases">
        <title>New Phytohabitans aurantiacus sp. RD004123 nov., an actinomycete isolated from soil.</title>
        <authorList>
            <person name="Triningsih D.W."/>
            <person name="Harunari E."/>
            <person name="Igarashi Y."/>
        </authorList>
    </citation>
    <scope>NUCLEOTIDE SEQUENCE</scope>
    <source>
        <strain evidence="1">RD004123</strain>
    </source>
</reference>
<accession>A0ABQ5R4Y5</accession>
<evidence type="ECO:0000313" key="1">
    <source>
        <dbReference type="EMBL" id="GLI01816.1"/>
    </source>
</evidence>
<keyword evidence="2" id="KW-1185">Reference proteome</keyword>
<evidence type="ECO:0000313" key="2">
    <source>
        <dbReference type="Proteomes" id="UP001144280"/>
    </source>
</evidence>